<feature type="transmembrane region" description="Helical" evidence="1">
    <location>
        <begin position="20"/>
        <end position="40"/>
    </location>
</feature>
<protein>
    <submittedName>
        <fullName evidence="2">Uncharacterized protein</fullName>
    </submittedName>
</protein>
<keyword evidence="1" id="KW-1133">Transmembrane helix</keyword>
<proteinExistence type="predicted"/>
<reference evidence="3" key="2">
    <citation type="submission" date="2014-09" db="EMBL/GenBank/DDBJ databases">
        <authorList>
            <consortium name="NBRP consortium"/>
            <person name="Sawabe T."/>
            <person name="Meirelles P."/>
            <person name="Nakanishi M."/>
            <person name="Sayaka M."/>
            <person name="Hattori M."/>
            <person name="Ohkuma M."/>
        </authorList>
    </citation>
    <scope>NUCLEOTIDE SEQUENCE [LARGE SCALE GENOMIC DNA]</scope>
    <source>
        <strain evidence="3">JCM 19239</strain>
    </source>
</reference>
<reference evidence="3" key="1">
    <citation type="submission" date="2014-09" db="EMBL/GenBank/DDBJ databases">
        <title>Vibrio variabilis JCM 19239. (C206) whole genome shotgun sequence.</title>
        <authorList>
            <person name="Sawabe T."/>
            <person name="Meirelles P."/>
            <person name="Nakanishi M."/>
            <person name="Sayaka M."/>
            <person name="Hattori M."/>
            <person name="Ohkuma M."/>
        </authorList>
    </citation>
    <scope>NUCLEOTIDE SEQUENCE [LARGE SCALE GENOMIC DNA]</scope>
    <source>
        <strain evidence="3">JCM 19239</strain>
    </source>
</reference>
<organism evidence="2 3">
    <name type="scientific">Vibrio variabilis</name>
    <dbReference type="NCBI Taxonomy" id="990271"/>
    <lineage>
        <taxon>Bacteria</taxon>
        <taxon>Pseudomonadati</taxon>
        <taxon>Pseudomonadota</taxon>
        <taxon>Gammaproteobacteria</taxon>
        <taxon>Vibrionales</taxon>
        <taxon>Vibrionaceae</taxon>
        <taxon>Vibrio</taxon>
    </lineage>
</organism>
<evidence type="ECO:0000313" key="3">
    <source>
        <dbReference type="Proteomes" id="UP000029223"/>
    </source>
</evidence>
<sequence>MGRARSNATGKLVLMSRNNFKISLIAASVLAATSGTLLYIKLLR</sequence>
<comment type="caution">
    <text evidence="2">The sequence shown here is derived from an EMBL/GenBank/DDBJ whole genome shotgun (WGS) entry which is preliminary data.</text>
</comment>
<keyword evidence="1" id="KW-0812">Transmembrane</keyword>
<dbReference type="EMBL" id="BBMS01000146">
    <property type="protein sequence ID" value="GAL31299.1"/>
    <property type="molecule type" value="Genomic_DNA"/>
</dbReference>
<name>A0ABQ0JRC2_9VIBR</name>
<accession>A0ABQ0JRC2</accession>
<evidence type="ECO:0000313" key="2">
    <source>
        <dbReference type="EMBL" id="GAL31299.1"/>
    </source>
</evidence>
<keyword evidence="3" id="KW-1185">Reference proteome</keyword>
<keyword evidence="1" id="KW-0472">Membrane</keyword>
<evidence type="ECO:0000256" key="1">
    <source>
        <dbReference type="SAM" id="Phobius"/>
    </source>
</evidence>
<gene>
    <name evidence="2" type="ORF">JCM19239_3548</name>
</gene>
<dbReference type="Proteomes" id="UP000029223">
    <property type="component" value="Unassembled WGS sequence"/>
</dbReference>